<evidence type="ECO:0000256" key="4">
    <source>
        <dbReference type="ARBA" id="ARBA00022840"/>
    </source>
</evidence>
<dbReference type="Pfam" id="PF00069">
    <property type="entry name" value="Pkinase"/>
    <property type="match status" value="1"/>
</dbReference>
<feature type="binding site" evidence="5">
    <location>
        <position position="214"/>
    </location>
    <ligand>
        <name>ATP</name>
        <dbReference type="ChEBI" id="CHEBI:30616"/>
    </ligand>
</feature>
<evidence type="ECO:0000313" key="9">
    <source>
        <dbReference type="Proteomes" id="UP001207654"/>
    </source>
</evidence>
<dbReference type="SUPFAM" id="SSF56112">
    <property type="entry name" value="Protein kinase-like (PK-like)"/>
    <property type="match status" value="1"/>
</dbReference>
<dbReference type="PANTHER" id="PTHR43289:SF6">
    <property type="entry name" value="SERINE_THREONINE-PROTEIN KINASE NEKL-3"/>
    <property type="match status" value="1"/>
</dbReference>
<evidence type="ECO:0000256" key="1">
    <source>
        <dbReference type="ARBA" id="ARBA00022679"/>
    </source>
</evidence>
<protein>
    <submittedName>
        <fullName evidence="8">Serine/threonine-protein kinase</fullName>
    </submittedName>
</protein>
<evidence type="ECO:0000256" key="2">
    <source>
        <dbReference type="ARBA" id="ARBA00022741"/>
    </source>
</evidence>
<accession>A0ABT4AM08</accession>
<comment type="caution">
    <text evidence="8">The sequence shown here is derived from an EMBL/GenBank/DDBJ whole genome shotgun (WGS) entry which is preliminary data.</text>
</comment>
<evidence type="ECO:0000259" key="7">
    <source>
        <dbReference type="PROSITE" id="PS50011"/>
    </source>
</evidence>
<dbReference type="Gene3D" id="1.10.510.10">
    <property type="entry name" value="Transferase(Phosphotransferase) domain 1"/>
    <property type="match status" value="1"/>
</dbReference>
<dbReference type="Gene3D" id="3.30.200.20">
    <property type="entry name" value="Phosphorylase Kinase, domain 1"/>
    <property type="match status" value="1"/>
</dbReference>
<keyword evidence="9" id="KW-1185">Reference proteome</keyword>
<dbReference type="Proteomes" id="UP001207654">
    <property type="component" value="Unassembled WGS sequence"/>
</dbReference>
<dbReference type="InterPro" id="IPR017441">
    <property type="entry name" value="Protein_kinase_ATP_BS"/>
</dbReference>
<dbReference type="InterPro" id="IPR000719">
    <property type="entry name" value="Prot_kinase_dom"/>
</dbReference>
<name>A0ABT4AM08_9BACT</name>
<keyword evidence="4 5" id="KW-0067">ATP-binding</keyword>
<dbReference type="PROSITE" id="PS00109">
    <property type="entry name" value="PROTEIN_KINASE_TYR"/>
    <property type="match status" value="1"/>
</dbReference>
<keyword evidence="3 8" id="KW-0418">Kinase</keyword>
<dbReference type="RefSeq" id="WP_267540780.1">
    <property type="nucleotide sequence ID" value="NZ_JAPNKA010000001.1"/>
</dbReference>
<evidence type="ECO:0000256" key="5">
    <source>
        <dbReference type="PROSITE-ProRule" id="PRU10141"/>
    </source>
</evidence>
<dbReference type="EMBL" id="JAPNKA010000001">
    <property type="protein sequence ID" value="MCY1082204.1"/>
    <property type="molecule type" value="Genomic_DNA"/>
</dbReference>
<feature type="region of interest" description="Disordered" evidence="6">
    <location>
        <begin position="482"/>
        <end position="501"/>
    </location>
</feature>
<proteinExistence type="predicted"/>
<keyword evidence="1" id="KW-0808">Transferase</keyword>
<evidence type="ECO:0000313" key="8">
    <source>
        <dbReference type="EMBL" id="MCY1082204.1"/>
    </source>
</evidence>
<feature type="domain" description="Protein kinase" evidence="7">
    <location>
        <begin position="182"/>
        <end position="445"/>
    </location>
</feature>
<organism evidence="8 9">
    <name type="scientific">Archangium lansingense</name>
    <dbReference type="NCBI Taxonomy" id="2995310"/>
    <lineage>
        <taxon>Bacteria</taxon>
        <taxon>Pseudomonadati</taxon>
        <taxon>Myxococcota</taxon>
        <taxon>Myxococcia</taxon>
        <taxon>Myxococcales</taxon>
        <taxon>Cystobacterineae</taxon>
        <taxon>Archangiaceae</taxon>
        <taxon>Archangium</taxon>
    </lineage>
</organism>
<dbReference type="CDD" id="cd14014">
    <property type="entry name" value="STKc_PknB_like"/>
    <property type="match status" value="1"/>
</dbReference>
<sequence length="501" mass="54368">MGSVEFPSLEAEVAFLRGLNAVVRMSDDILEDCLERGLSLDAAVDVFLTQCARLVHASAGFVSLRGTAGPVLTRVLGQLGTDVFEAASWKGAHPLSDGRMIFCAPLALGRLELGTLGLVVEGCFDDGGWLVMKLVEAIGDQLDNAVLAFLSLTDGRSVLERLDELAPDDDPVTGPRGRIGRYELVTPLGTGGMAQVLVARTRGPEGLGRLVALKRILPHLVSDPDIVKQFLDEARIGLRLSHPNLVTFHDFGESQGTYYLVMELVRGVDFDRLLKTTRPSPAMTVAIVQQALHGLHAAHLARGEDGAPLRLVHRDLSPHNLMVGFDGRVKVLDFGVAKARAQRTVTLPGIVKGKPLYMSPEQARGERLDARSDLFAVGLILYEAFTGKRAFDRGDELESMHAICDDRLSRPASIALPLWEVLEVALAKEPGNRFASALQMAEALAEACAPAREVDVGRLMSTHFPERLRGFERLERVHLSGNTPAAGETRLRPAVPDRSNR</sequence>
<dbReference type="PROSITE" id="PS50011">
    <property type="entry name" value="PROTEIN_KINASE_DOM"/>
    <property type="match status" value="1"/>
</dbReference>
<dbReference type="InterPro" id="IPR011009">
    <property type="entry name" value="Kinase-like_dom_sf"/>
</dbReference>
<keyword evidence="2 5" id="KW-0547">Nucleotide-binding</keyword>
<reference evidence="8 9" key="1">
    <citation type="submission" date="2022-11" db="EMBL/GenBank/DDBJ databases">
        <title>Minimal conservation of predation-associated metabolite biosynthetic gene clusters underscores biosynthetic potential of Myxococcota including descriptions for ten novel species: Archangium lansinium sp. nov., Myxococcus landrumus sp. nov., Nannocystis bai.</title>
        <authorList>
            <person name="Ahearne A."/>
            <person name="Stevens C."/>
            <person name="Phillips K."/>
        </authorList>
    </citation>
    <scope>NUCLEOTIDE SEQUENCE [LARGE SCALE GENOMIC DNA]</scope>
    <source>
        <strain evidence="8 9">MIWBW</strain>
    </source>
</reference>
<dbReference type="PANTHER" id="PTHR43289">
    <property type="entry name" value="MITOGEN-ACTIVATED PROTEIN KINASE KINASE KINASE 20-RELATED"/>
    <property type="match status" value="1"/>
</dbReference>
<dbReference type="GO" id="GO:0016301">
    <property type="term" value="F:kinase activity"/>
    <property type="evidence" value="ECO:0007669"/>
    <property type="project" value="UniProtKB-KW"/>
</dbReference>
<evidence type="ECO:0000256" key="3">
    <source>
        <dbReference type="ARBA" id="ARBA00022777"/>
    </source>
</evidence>
<dbReference type="InterPro" id="IPR008266">
    <property type="entry name" value="Tyr_kinase_AS"/>
</dbReference>
<evidence type="ECO:0000256" key="6">
    <source>
        <dbReference type="SAM" id="MobiDB-lite"/>
    </source>
</evidence>
<gene>
    <name evidence="8" type="ORF">OV287_47950</name>
</gene>
<dbReference type="PROSITE" id="PS00107">
    <property type="entry name" value="PROTEIN_KINASE_ATP"/>
    <property type="match status" value="1"/>
</dbReference>